<dbReference type="AlphaFoldDB" id="A0A7W7ECP3"/>
<accession>A0A7W7ECP3</accession>
<evidence type="ECO:0000313" key="4">
    <source>
        <dbReference type="Proteomes" id="UP000557344"/>
    </source>
</evidence>
<evidence type="ECO:0000313" key="3">
    <source>
        <dbReference type="Proteomes" id="UP000523431"/>
    </source>
</evidence>
<organism evidence="2 3">
    <name type="scientific">Rhizobium etli</name>
    <dbReference type="NCBI Taxonomy" id="29449"/>
    <lineage>
        <taxon>Bacteria</taxon>
        <taxon>Pseudomonadati</taxon>
        <taxon>Pseudomonadota</taxon>
        <taxon>Alphaproteobacteria</taxon>
        <taxon>Hyphomicrobiales</taxon>
        <taxon>Rhizobiaceae</taxon>
        <taxon>Rhizobium/Agrobacterium group</taxon>
        <taxon>Rhizobium</taxon>
    </lineage>
</organism>
<dbReference type="EMBL" id="JACIID010000001">
    <property type="protein sequence ID" value="MBB4534137.1"/>
    <property type="molecule type" value="Genomic_DNA"/>
</dbReference>
<evidence type="ECO:0000313" key="2">
    <source>
        <dbReference type="EMBL" id="MBB4534137.1"/>
    </source>
</evidence>
<comment type="caution">
    <text evidence="2">The sequence shown here is derived from an EMBL/GenBank/DDBJ whole genome shotgun (WGS) entry which is preliminary data.</text>
</comment>
<protein>
    <submittedName>
        <fullName evidence="2">Uncharacterized protein</fullName>
    </submittedName>
</protein>
<dbReference type="Proteomes" id="UP000557344">
    <property type="component" value="Unassembled WGS sequence"/>
</dbReference>
<proteinExistence type="predicted"/>
<sequence length="135" mass="15375">MARKNQWIRVSPREKAAAADDLEKQAIIMACGAFIDGILKPRFLPEIRQTEWNCVVDIKGSWAGNRYRFEVEIERRNASGYDKATSLLVDLKTIADEDGDTADFTRRLHSILENHARKERLIARLNVSFAALMPS</sequence>
<gene>
    <name evidence="1" type="ORF">GGE46_000846</name>
    <name evidence="2" type="ORF">GGE57_000846</name>
</gene>
<dbReference type="RefSeq" id="WP_246723254.1">
    <property type="nucleotide sequence ID" value="NZ_JACIHU010000001.1"/>
</dbReference>
<dbReference type="EMBL" id="JACIHU010000001">
    <property type="protein sequence ID" value="MBB4478305.1"/>
    <property type="molecule type" value="Genomic_DNA"/>
</dbReference>
<dbReference type="Proteomes" id="UP000523431">
    <property type="component" value="Unassembled WGS sequence"/>
</dbReference>
<name>A0A7W7ECP3_RHIET</name>
<reference evidence="3 4" key="1">
    <citation type="submission" date="2020-08" db="EMBL/GenBank/DDBJ databases">
        <title>Genomic Encyclopedia of Type Strains, Phase IV (KMG-V): Genome sequencing to study the core and pangenomes of soil and plant-associated prokaryotes.</title>
        <authorList>
            <person name="Whitman W."/>
        </authorList>
    </citation>
    <scope>NUCLEOTIDE SEQUENCE [LARGE SCALE GENOMIC DNA]</scope>
    <source>
        <strain evidence="1 4">SEMIA 471</strain>
        <strain evidence="2 3">SEMIA 489</strain>
    </source>
</reference>
<evidence type="ECO:0000313" key="1">
    <source>
        <dbReference type="EMBL" id="MBB4478305.1"/>
    </source>
</evidence>